<name>A0AAN7BJW5_9PEZI</name>
<gene>
    <name evidence="2" type="ORF">QBC38DRAFT_484837</name>
</gene>
<accession>A0AAN7BJW5</accession>
<comment type="caution">
    <text evidence="2">The sequence shown here is derived from an EMBL/GenBank/DDBJ whole genome shotgun (WGS) entry which is preliminary data.</text>
</comment>
<evidence type="ECO:0000259" key="1">
    <source>
        <dbReference type="PROSITE" id="PS50053"/>
    </source>
</evidence>
<sequence>MSSDRLISSLGLSGELSLTFHQSQSVPDHEDTELQYIFLNVPHSGSCSFFKESSSTSGEVETYLLPLKSMDAFAICANFLAPLTSRSGFKIEIQADGVNVASPTSDFGQDYFVSGQGNKVVWIDGVAVRKKAQKQPRLVRQFVALAPGTGHAYRAQLSTPDNPPSITINLFAGLQQTMEIYVKILIGPTITLSVYRHTSVEELLKQIKSKMMNIGIFEVFFEGRKLNNDFFNTLYDYGIGPHATLFIKFPTARTRGRHMMEMRRLKSLPPQKLVIKKGDLEVGPGGLIQQGLKEDKGEYKWEKRPMKQLVVRIVSPDVYRSLTGSEPEPPHYPPLEKVIEFESWIRSTGNGSLGIMSIAEHQQRSPAVCAFRQVDEILASSNSGGGTEDERDKSRRGCFLTRFCCYWCRK</sequence>
<organism evidence="2 3">
    <name type="scientific">Podospora fimiseda</name>
    <dbReference type="NCBI Taxonomy" id="252190"/>
    <lineage>
        <taxon>Eukaryota</taxon>
        <taxon>Fungi</taxon>
        <taxon>Dikarya</taxon>
        <taxon>Ascomycota</taxon>
        <taxon>Pezizomycotina</taxon>
        <taxon>Sordariomycetes</taxon>
        <taxon>Sordariomycetidae</taxon>
        <taxon>Sordariales</taxon>
        <taxon>Podosporaceae</taxon>
        <taxon>Podospora</taxon>
    </lineage>
</organism>
<proteinExistence type="predicted"/>
<protein>
    <recommendedName>
        <fullName evidence="1">Ubiquitin-like domain-containing protein</fullName>
    </recommendedName>
</protein>
<dbReference type="SUPFAM" id="SSF54236">
    <property type="entry name" value="Ubiquitin-like"/>
    <property type="match status" value="1"/>
</dbReference>
<dbReference type="InterPro" id="IPR000626">
    <property type="entry name" value="Ubiquitin-like_dom"/>
</dbReference>
<dbReference type="EMBL" id="MU865385">
    <property type="protein sequence ID" value="KAK4224724.1"/>
    <property type="molecule type" value="Genomic_DNA"/>
</dbReference>
<evidence type="ECO:0000313" key="3">
    <source>
        <dbReference type="Proteomes" id="UP001301958"/>
    </source>
</evidence>
<reference evidence="2" key="2">
    <citation type="submission" date="2023-05" db="EMBL/GenBank/DDBJ databases">
        <authorList>
            <consortium name="Lawrence Berkeley National Laboratory"/>
            <person name="Steindorff A."/>
            <person name="Hensen N."/>
            <person name="Bonometti L."/>
            <person name="Westerberg I."/>
            <person name="Brannstrom I.O."/>
            <person name="Guillou S."/>
            <person name="Cros-Aarteil S."/>
            <person name="Calhoun S."/>
            <person name="Haridas S."/>
            <person name="Kuo A."/>
            <person name="Mondo S."/>
            <person name="Pangilinan J."/>
            <person name="Riley R."/>
            <person name="Labutti K."/>
            <person name="Andreopoulos B."/>
            <person name="Lipzen A."/>
            <person name="Chen C."/>
            <person name="Yanf M."/>
            <person name="Daum C."/>
            <person name="Ng V."/>
            <person name="Clum A."/>
            <person name="Ohm R."/>
            <person name="Martin F."/>
            <person name="Silar P."/>
            <person name="Natvig D."/>
            <person name="Lalanne C."/>
            <person name="Gautier V."/>
            <person name="Ament-Velasquez S.L."/>
            <person name="Kruys A."/>
            <person name="Hutchinson M.I."/>
            <person name="Powell A.J."/>
            <person name="Barry K."/>
            <person name="Miller A.N."/>
            <person name="Grigoriev I.V."/>
            <person name="Debuchy R."/>
            <person name="Gladieux P."/>
            <person name="Thoren M.H."/>
            <person name="Johannesson H."/>
        </authorList>
    </citation>
    <scope>NUCLEOTIDE SEQUENCE</scope>
    <source>
        <strain evidence="2">CBS 990.96</strain>
    </source>
</reference>
<keyword evidence="3" id="KW-1185">Reference proteome</keyword>
<dbReference type="CDD" id="cd17039">
    <property type="entry name" value="Ubl_ubiquitin_like"/>
    <property type="match status" value="1"/>
</dbReference>
<dbReference type="AlphaFoldDB" id="A0AAN7BJW5"/>
<feature type="domain" description="Ubiquitin-like" evidence="1">
    <location>
        <begin position="178"/>
        <end position="247"/>
    </location>
</feature>
<dbReference type="Proteomes" id="UP001301958">
    <property type="component" value="Unassembled WGS sequence"/>
</dbReference>
<dbReference type="PROSITE" id="PS50053">
    <property type="entry name" value="UBIQUITIN_2"/>
    <property type="match status" value="1"/>
</dbReference>
<reference evidence="2" key="1">
    <citation type="journal article" date="2023" name="Mol. Phylogenet. Evol.">
        <title>Genome-scale phylogeny and comparative genomics of the fungal order Sordariales.</title>
        <authorList>
            <person name="Hensen N."/>
            <person name="Bonometti L."/>
            <person name="Westerberg I."/>
            <person name="Brannstrom I.O."/>
            <person name="Guillou S."/>
            <person name="Cros-Aarteil S."/>
            <person name="Calhoun S."/>
            <person name="Haridas S."/>
            <person name="Kuo A."/>
            <person name="Mondo S."/>
            <person name="Pangilinan J."/>
            <person name="Riley R."/>
            <person name="LaButti K."/>
            <person name="Andreopoulos B."/>
            <person name="Lipzen A."/>
            <person name="Chen C."/>
            <person name="Yan M."/>
            <person name="Daum C."/>
            <person name="Ng V."/>
            <person name="Clum A."/>
            <person name="Steindorff A."/>
            <person name="Ohm R.A."/>
            <person name="Martin F."/>
            <person name="Silar P."/>
            <person name="Natvig D.O."/>
            <person name="Lalanne C."/>
            <person name="Gautier V."/>
            <person name="Ament-Velasquez S.L."/>
            <person name="Kruys A."/>
            <person name="Hutchinson M.I."/>
            <person name="Powell A.J."/>
            <person name="Barry K."/>
            <person name="Miller A.N."/>
            <person name="Grigoriev I.V."/>
            <person name="Debuchy R."/>
            <person name="Gladieux P."/>
            <person name="Hiltunen Thoren M."/>
            <person name="Johannesson H."/>
        </authorList>
    </citation>
    <scope>NUCLEOTIDE SEQUENCE</scope>
    <source>
        <strain evidence="2">CBS 990.96</strain>
    </source>
</reference>
<dbReference type="InterPro" id="IPR029071">
    <property type="entry name" value="Ubiquitin-like_domsf"/>
</dbReference>
<evidence type="ECO:0000313" key="2">
    <source>
        <dbReference type="EMBL" id="KAK4224724.1"/>
    </source>
</evidence>
<dbReference type="Gene3D" id="3.10.20.90">
    <property type="entry name" value="Phosphatidylinositol 3-kinase Catalytic Subunit, Chain A, domain 1"/>
    <property type="match status" value="1"/>
</dbReference>